<name>A0A484LAI5_9ASTE</name>
<dbReference type="EMBL" id="OOIL02001171">
    <property type="protein sequence ID" value="VFQ73303.1"/>
    <property type="molecule type" value="Genomic_DNA"/>
</dbReference>
<dbReference type="AlphaFoldDB" id="A0A484LAI5"/>
<reference evidence="2 3" key="1">
    <citation type="submission" date="2018-04" db="EMBL/GenBank/DDBJ databases">
        <authorList>
            <person name="Vogel A."/>
        </authorList>
    </citation>
    <scope>NUCLEOTIDE SEQUENCE [LARGE SCALE GENOMIC DNA]</scope>
</reference>
<gene>
    <name evidence="2" type="ORF">CCAM_LOCUS15079</name>
</gene>
<organism evidence="2 3">
    <name type="scientific">Cuscuta campestris</name>
    <dbReference type="NCBI Taxonomy" id="132261"/>
    <lineage>
        <taxon>Eukaryota</taxon>
        <taxon>Viridiplantae</taxon>
        <taxon>Streptophyta</taxon>
        <taxon>Embryophyta</taxon>
        <taxon>Tracheophyta</taxon>
        <taxon>Spermatophyta</taxon>
        <taxon>Magnoliopsida</taxon>
        <taxon>eudicotyledons</taxon>
        <taxon>Gunneridae</taxon>
        <taxon>Pentapetalae</taxon>
        <taxon>asterids</taxon>
        <taxon>lamiids</taxon>
        <taxon>Solanales</taxon>
        <taxon>Convolvulaceae</taxon>
        <taxon>Cuscuteae</taxon>
        <taxon>Cuscuta</taxon>
        <taxon>Cuscuta subgen. Grammica</taxon>
        <taxon>Cuscuta sect. Cleistogrammica</taxon>
    </lineage>
</organism>
<sequence>MLKLLIRKPSTPPTPEPNFLDGKRTVALQQQSAASIQPVAAPANLPRATKETGVPRHKSLTLNRRKIPAKKLWRTFLANSGVSLSDPCSSGLASRGEETKKEEEEGRTIYLPIAAIALV</sequence>
<protein>
    <submittedName>
        <fullName evidence="2">Uncharacterized protein</fullName>
    </submittedName>
</protein>
<evidence type="ECO:0000313" key="3">
    <source>
        <dbReference type="Proteomes" id="UP000595140"/>
    </source>
</evidence>
<evidence type="ECO:0000313" key="2">
    <source>
        <dbReference type="EMBL" id="VFQ73303.1"/>
    </source>
</evidence>
<keyword evidence="3" id="KW-1185">Reference proteome</keyword>
<dbReference type="Proteomes" id="UP000595140">
    <property type="component" value="Unassembled WGS sequence"/>
</dbReference>
<evidence type="ECO:0000256" key="1">
    <source>
        <dbReference type="SAM" id="MobiDB-lite"/>
    </source>
</evidence>
<proteinExistence type="predicted"/>
<feature type="region of interest" description="Disordered" evidence="1">
    <location>
        <begin position="1"/>
        <end position="20"/>
    </location>
</feature>
<accession>A0A484LAI5</accession>